<dbReference type="Proteomes" id="UP000001319">
    <property type="component" value="Plasmid pFMC"/>
</dbReference>
<dbReference type="EMBL" id="AP008972">
    <property type="protein sequence ID" value="BAG09152.1"/>
    <property type="molecule type" value="Genomic_DNA"/>
</dbReference>
<sequence>MENQTVQDKKYNIYKCYIKDDNPLYNTLDEWSHLANNLYNESIFIMRQLFTGLTKSSDKRQKLETTTIENVLKIAKLYNKNIILNEEYRLVNYPFLDFYFKKTNNENYYSSLPRQTAQSVIKEANTKFSDWLKALKDYKKNPSRYTGKPKMPKYKTSGGCATFSLTNQDVVFKKNKHNYIIKLPKTKATLSFNKKLKNERLKSVNVKKEYGTLKVTFLFENLCDKKANLKSGVFCGIDLGVNNLAAIVTSNGNSLLVKGEFIKSKNQWFNKKIAKNLKGQTIGTDKKAISSKALNNLYKKRQFFIEDAMHKVAKKIVFWCIGENVSNIVIGKNKGWKQKSNIGKVNNQNFIQIPHALLINYIKTIAEKIGMQVVETDESYTSKASFVDIDQIPTYKKDANMTYFFSGSRVKRGLYKDSLGRIINADLNGAGNIMRKILADENIKVNVNNLISPIKLTASEIYA</sequence>
<evidence type="ECO:0000256" key="4">
    <source>
        <dbReference type="ARBA" id="ARBA00023172"/>
    </source>
</evidence>
<evidence type="ECO:0000256" key="1">
    <source>
        <dbReference type="ARBA" id="ARBA00008761"/>
    </source>
</evidence>
<evidence type="ECO:0000256" key="3">
    <source>
        <dbReference type="ARBA" id="ARBA00023125"/>
    </source>
</evidence>
<keyword evidence="4" id="KW-0233">DNA recombination</keyword>
<comment type="similarity">
    <text evidence="1">In the C-terminal section; belongs to the transposase 35 family.</text>
</comment>
<feature type="domain" description="Probable transposase IS891/IS1136/IS1341" evidence="5">
    <location>
        <begin position="227"/>
        <end position="336"/>
    </location>
</feature>
<name>B0S4G1_FINM2</name>
<evidence type="ECO:0000259" key="5">
    <source>
        <dbReference type="Pfam" id="PF01385"/>
    </source>
</evidence>
<dbReference type="InterPro" id="IPR001959">
    <property type="entry name" value="Transposase"/>
</dbReference>
<reference evidence="6 7" key="1">
    <citation type="journal article" date="2008" name="DNA Res.">
        <title>Complete genome sequence of Finegoldia magna, an anaerobic opportunistic pathogen.</title>
        <authorList>
            <person name="Goto T."/>
            <person name="Yamashita A."/>
            <person name="Hirakawa H."/>
            <person name="Matsutani M."/>
            <person name="Todo K."/>
            <person name="Ohshima K."/>
            <person name="Toh H."/>
            <person name="Miyamoto K."/>
            <person name="Kuhara S."/>
            <person name="Hattori M."/>
            <person name="Shimizu T."/>
            <person name="Akimoto S."/>
        </authorList>
    </citation>
    <scope>NUCLEOTIDE SEQUENCE [LARGE SCALE GENOMIC DNA]</scope>
    <source>
        <strain evidence="7">ATCC 29328 / DSM 20472 / WAL 2508</strain>
        <plasmid evidence="6 7">pFMC</plasmid>
    </source>
</reference>
<evidence type="ECO:0000256" key="2">
    <source>
        <dbReference type="ARBA" id="ARBA00022578"/>
    </source>
</evidence>
<keyword evidence="2" id="KW-0815">Transposition</keyword>
<gene>
    <name evidence="6" type="ordered locus">FMG_P0103</name>
</gene>
<dbReference type="RefSeq" id="WP_012289915.1">
    <property type="nucleotide sequence ID" value="NC_010371.1"/>
</dbReference>
<dbReference type="eggNOG" id="COG0675">
    <property type="taxonomic scope" value="Bacteria"/>
</dbReference>
<accession>B0S4G1</accession>
<dbReference type="InterPro" id="IPR010095">
    <property type="entry name" value="Cas12f1-like_TNB"/>
</dbReference>
<dbReference type="GO" id="GO:0003677">
    <property type="term" value="F:DNA binding"/>
    <property type="evidence" value="ECO:0007669"/>
    <property type="project" value="UniProtKB-KW"/>
</dbReference>
<keyword evidence="7" id="KW-1185">Reference proteome</keyword>
<dbReference type="NCBIfam" id="NF040570">
    <property type="entry name" value="guided_TnpB"/>
    <property type="match status" value="1"/>
</dbReference>
<dbReference type="HOGENOM" id="CLU_032903_16_0_9"/>
<dbReference type="NCBIfam" id="TIGR01766">
    <property type="entry name" value="IS200/IS605 family accessory protein TnpB-like domain"/>
    <property type="match status" value="1"/>
</dbReference>
<dbReference type="Pfam" id="PF01385">
    <property type="entry name" value="OrfB_IS605"/>
    <property type="match status" value="1"/>
</dbReference>
<dbReference type="GO" id="GO:0006310">
    <property type="term" value="P:DNA recombination"/>
    <property type="evidence" value="ECO:0007669"/>
    <property type="project" value="UniProtKB-KW"/>
</dbReference>
<protein>
    <submittedName>
        <fullName evidence="6">Putative transposase</fullName>
    </submittedName>
</protein>
<geneLocation type="plasmid" evidence="6 7">
    <name>pFMC</name>
</geneLocation>
<dbReference type="AlphaFoldDB" id="B0S4G1"/>
<proteinExistence type="inferred from homology"/>
<evidence type="ECO:0000313" key="6">
    <source>
        <dbReference type="EMBL" id="BAG09152.1"/>
    </source>
</evidence>
<keyword evidence="3" id="KW-0238">DNA-binding</keyword>
<evidence type="ECO:0000313" key="7">
    <source>
        <dbReference type="Proteomes" id="UP000001319"/>
    </source>
</evidence>
<dbReference type="KEGG" id="fma:FMG_P0103"/>
<organism evidence="6 7">
    <name type="scientific">Finegoldia magna (strain ATCC 29328 / DSM 20472 / WAL 2508)</name>
    <name type="common">Peptostreptococcus magnus</name>
    <dbReference type="NCBI Taxonomy" id="334413"/>
    <lineage>
        <taxon>Bacteria</taxon>
        <taxon>Bacillati</taxon>
        <taxon>Bacillota</taxon>
        <taxon>Tissierellia</taxon>
        <taxon>Tissierellales</taxon>
        <taxon>Peptoniphilaceae</taxon>
        <taxon>Finegoldia</taxon>
    </lineage>
</organism>
<keyword evidence="6" id="KW-0614">Plasmid</keyword>
<dbReference type="GO" id="GO:0032196">
    <property type="term" value="P:transposition"/>
    <property type="evidence" value="ECO:0007669"/>
    <property type="project" value="UniProtKB-KW"/>
</dbReference>